<accession>A0ACC2L877</accession>
<comment type="caution">
    <text evidence="1">The sequence shown here is derived from an EMBL/GenBank/DDBJ whole genome shotgun (WGS) entry which is preliminary data.</text>
</comment>
<sequence>MEEIYRMLDEISSRLKLAGYVPNTTPVLFDIEEEEKEHAISVHSEKLAIAFGLISTGAGSPIRRVKNLRVCRDCHTAAKFISKVYDRKIIVGDRNIFHYFKDGSCSCRDYW</sequence>
<evidence type="ECO:0000313" key="1">
    <source>
        <dbReference type="EMBL" id="KAJ8629328.1"/>
    </source>
</evidence>
<keyword evidence="2" id="KW-1185">Reference proteome</keyword>
<dbReference type="EMBL" id="CM056815">
    <property type="protein sequence ID" value="KAJ8629328.1"/>
    <property type="molecule type" value="Genomic_DNA"/>
</dbReference>
<gene>
    <name evidence="1" type="ORF">MRB53_022651</name>
</gene>
<proteinExistence type="predicted"/>
<name>A0ACC2L877_PERAE</name>
<reference evidence="1 2" key="1">
    <citation type="journal article" date="2022" name="Hortic Res">
        <title>A haplotype resolved chromosomal level avocado genome allows analysis of novel avocado genes.</title>
        <authorList>
            <person name="Nath O."/>
            <person name="Fletcher S.J."/>
            <person name="Hayward A."/>
            <person name="Shaw L.M."/>
            <person name="Masouleh A.K."/>
            <person name="Furtado A."/>
            <person name="Henry R.J."/>
            <person name="Mitter N."/>
        </authorList>
    </citation>
    <scope>NUCLEOTIDE SEQUENCE [LARGE SCALE GENOMIC DNA]</scope>
    <source>
        <strain evidence="2">cv. Hass</strain>
    </source>
</reference>
<dbReference type="Proteomes" id="UP001234297">
    <property type="component" value="Chromosome 7"/>
</dbReference>
<organism evidence="1 2">
    <name type="scientific">Persea americana</name>
    <name type="common">Avocado</name>
    <dbReference type="NCBI Taxonomy" id="3435"/>
    <lineage>
        <taxon>Eukaryota</taxon>
        <taxon>Viridiplantae</taxon>
        <taxon>Streptophyta</taxon>
        <taxon>Embryophyta</taxon>
        <taxon>Tracheophyta</taxon>
        <taxon>Spermatophyta</taxon>
        <taxon>Magnoliopsida</taxon>
        <taxon>Magnoliidae</taxon>
        <taxon>Laurales</taxon>
        <taxon>Lauraceae</taxon>
        <taxon>Persea</taxon>
    </lineage>
</organism>
<evidence type="ECO:0000313" key="2">
    <source>
        <dbReference type="Proteomes" id="UP001234297"/>
    </source>
</evidence>
<protein>
    <submittedName>
        <fullName evidence="1">Uncharacterized protein</fullName>
    </submittedName>
</protein>